<feature type="compositionally biased region" description="Basic and acidic residues" evidence="1">
    <location>
        <begin position="458"/>
        <end position="474"/>
    </location>
</feature>
<feature type="region of interest" description="Disordered" evidence="1">
    <location>
        <begin position="990"/>
        <end position="1009"/>
    </location>
</feature>
<feature type="region of interest" description="Disordered" evidence="1">
    <location>
        <begin position="860"/>
        <end position="952"/>
    </location>
</feature>
<evidence type="ECO:0000313" key="3">
    <source>
        <dbReference type="Proteomes" id="UP000002630"/>
    </source>
</evidence>
<feature type="region of interest" description="Disordered" evidence="1">
    <location>
        <begin position="388"/>
        <end position="500"/>
    </location>
</feature>
<dbReference type="OrthoDB" id="10468611at2759"/>
<feature type="region of interest" description="Disordered" evidence="1">
    <location>
        <begin position="654"/>
        <end position="701"/>
    </location>
</feature>
<reference evidence="2 3" key="1">
    <citation type="journal article" date="2010" name="Nature">
        <title>The Ectocarpus genome and the independent evolution of multicellularity in brown algae.</title>
        <authorList>
            <person name="Cock J.M."/>
            <person name="Sterck L."/>
            <person name="Rouze P."/>
            <person name="Scornet D."/>
            <person name="Allen A.E."/>
            <person name="Amoutzias G."/>
            <person name="Anthouard V."/>
            <person name="Artiguenave F."/>
            <person name="Aury J.M."/>
            <person name="Badger J.H."/>
            <person name="Beszteri B."/>
            <person name="Billiau K."/>
            <person name="Bonnet E."/>
            <person name="Bothwell J.H."/>
            <person name="Bowler C."/>
            <person name="Boyen C."/>
            <person name="Brownlee C."/>
            <person name="Carrano C.J."/>
            <person name="Charrier B."/>
            <person name="Cho G.Y."/>
            <person name="Coelho S.M."/>
            <person name="Collen J."/>
            <person name="Corre E."/>
            <person name="Da Silva C."/>
            <person name="Delage L."/>
            <person name="Delaroque N."/>
            <person name="Dittami S.M."/>
            <person name="Doulbeau S."/>
            <person name="Elias M."/>
            <person name="Farnham G."/>
            <person name="Gachon C.M."/>
            <person name="Gschloessl B."/>
            <person name="Heesch S."/>
            <person name="Jabbari K."/>
            <person name="Jubin C."/>
            <person name="Kawai H."/>
            <person name="Kimura K."/>
            <person name="Kloareg B."/>
            <person name="Kupper F.C."/>
            <person name="Lang D."/>
            <person name="Le Bail A."/>
            <person name="Leblanc C."/>
            <person name="Lerouge P."/>
            <person name="Lohr M."/>
            <person name="Lopez P.J."/>
            <person name="Martens C."/>
            <person name="Maumus F."/>
            <person name="Michel G."/>
            <person name="Miranda-Saavedra D."/>
            <person name="Morales J."/>
            <person name="Moreau H."/>
            <person name="Motomura T."/>
            <person name="Nagasato C."/>
            <person name="Napoli C.A."/>
            <person name="Nelson D.R."/>
            <person name="Nyvall-Collen P."/>
            <person name="Peters A.F."/>
            <person name="Pommier C."/>
            <person name="Potin P."/>
            <person name="Poulain J."/>
            <person name="Quesneville H."/>
            <person name="Read B."/>
            <person name="Rensing S.A."/>
            <person name="Ritter A."/>
            <person name="Rousvoal S."/>
            <person name="Samanta M."/>
            <person name="Samson G."/>
            <person name="Schroeder D.C."/>
            <person name="Segurens B."/>
            <person name="Strittmatter M."/>
            <person name="Tonon T."/>
            <person name="Tregear J.W."/>
            <person name="Valentin K."/>
            <person name="von Dassow P."/>
            <person name="Yamagishi T."/>
            <person name="Van de Peer Y."/>
            <person name="Wincker P."/>
        </authorList>
    </citation>
    <scope>NUCLEOTIDE SEQUENCE [LARGE SCALE GENOMIC DNA]</scope>
    <source>
        <strain evidence="3">Ec32 / CCAP1310/4</strain>
    </source>
</reference>
<feature type="compositionally biased region" description="Gly residues" evidence="1">
    <location>
        <begin position="919"/>
        <end position="933"/>
    </location>
</feature>
<dbReference type="EMBL" id="FN648180">
    <property type="protein sequence ID" value="CBN79006.1"/>
    <property type="molecule type" value="Genomic_DNA"/>
</dbReference>
<dbReference type="Proteomes" id="UP000002630">
    <property type="component" value="Linkage Group LG16"/>
</dbReference>
<dbReference type="AlphaFoldDB" id="D8LGA7"/>
<accession>D8LGA7</accession>
<organism evidence="2 3">
    <name type="scientific">Ectocarpus siliculosus</name>
    <name type="common">Brown alga</name>
    <name type="synonym">Conferva siliculosa</name>
    <dbReference type="NCBI Taxonomy" id="2880"/>
    <lineage>
        <taxon>Eukaryota</taxon>
        <taxon>Sar</taxon>
        <taxon>Stramenopiles</taxon>
        <taxon>Ochrophyta</taxon>
        <taxon>PX clade</taxon>
        <taxon>Phaeophyceae</taxon>
        <taxon>Ectocarpales</taxon>
        <taxon>Ectocarpaceae</taxon>
        <taxon>Ectocarpus</taxon>
    </lineage>
</organism>
<evidence type="ECO:0000313" key="2">
    <source>
        <dbReference type="EMBL" id="CBN79006.1"/>
    </source>
</evidence>
<sequence>MVVVCNIQEEEQDGVEVLVEESDAPSETMKNFRVNYCGASIFGPYDQRLFSRGIEGGSRYFMYPNDGGSHAYSTGGGARADGGSHARFTEGGARTDGGNRTCLTGGGARTDRGNCAFSTGEEARPGGGTHAYSTVGGTREDGGNDAYSTGRGAREDGRNSVYSTGGGAGAGEGNHVYSIEGRARADGGTDVDSTGGGRDVGYVFSSRGRGGGDNSSGHGYFNASDTGPQEYSTRGRGTRRSSGSKGTFNSGGYGYVNEGGSYGYSNGGRARGGGQRNLSWADDGRQGRRHTTAAAAAATAAKIDRGDCHGRTPEEEQGSTQAAGGGIDGGAPDCAQKDAAGRSKQAPRGSARQEPAGDVEASIQAMLARQCTNTAGFQDRVSEAIAADRESHQYDNSCLDSSDDEEGGVGSLSQFSFRRNRQAVDSSSSSSSASRTSRPKTALQVMQEHKCACSTTEDSDRRTRSTSGRFRDRGGVTAGSTPGVPTGANGARGNPRAHATGGAYILRPDIPAPTSQSATPYMEPASLVRPPSLQRAPYLSLDGADEPVGDLAFDLSFDFPVAYGDGISDGNGSAATVATADIGGAPGLSVWNDYGLGLSGGDSSAVGRGGGGGGGAKAGINDLLSHEDDTYGILDDEDDEAALTLAADRLLGYDDPTTCPAGPSTAASTGAGPGPGSTPRPSRGPFPSSLRPPRGFSHPATMHTRQSWLGAVASAATGDGGAAGCTFFGESSMNPAVRGYHRRRSTSRLRFCSPDEGMGDGPVSCDDEDVTPSGLLAAVDPRGTERFPADGAEIGQVGSVTEAETVAAAVEGGKGTTSCESRNAGSSLCGLNQRILAPRPSPQPTFRTAENSRLFKYTRTSMVDQDYRAGDGGNNPGLSREVASPGEDNGTSPGKDDLANCPVLPGDGGRVCGDEGRGRGGGGSGGGGSGGGIAQELLGSGDSGGGIGRVDPVARGQRRFGIYPPAAAYPPFVSNGEGDERAAGLAGGEMGRAGVAPADNDDSDGSDDRHRADAVAAGALHRGEGISVAPSLPVRSAFISQPADGIAGTARAAEGSAVGVGGGRRILHDALLRGSASSGLLDVGGAVVGGGDDQRVVGGSGLAIEGNQGGSAEGLGIPAAVDGDVRAGGGVDGGGVVAVGGEDRDEYGGAAAEAMPTAPLAPSFKSWFGVAAASCAMGLLRRWAQRTSMAVATTTSTSERTLPESLYSPAAFTAGGKPSLAAISGGTRLGAGWRRHPGAIPYREDVSCSIEECGLPGSRGEAAHALLSR</sequence>
<feature type="compositionally biased region" description="Low complexity" evidence="1">
    <location>
        <begin position="232"/>
        <end position="247"/>
    </location>
</feature>
<name>D8LGA7_ECTSI</name>
<protein>
    <submittedName>
        <fullName evidence="2">Uncharacterized protein</fullName>
    </submittedName>
</protein>
<feature type="region of interest" description="Disordered" evidence="1">
    <location>
        <begin position="118"/>
        <end position="144"/>
    </location>
</feature>
<dbReference type="InParanoid" id="D8LGA7"/>
<feature type="compositionally biased region" description="Low complexity" evidence="1">
    <location>
        <begin position="426"/>
        <end position="436"/>
    </location>
</feature>
<feature type="region of interest" description="Disordered" evidence="1">
    <location>
        <begin position="299"/>
        <end position="359"/>
    </location>
</feature>
<evidence type="ECO:0000256" key="1">
    <source>
        <dbReference type="SAM" id="MobiDB-lite"/>
    </source>
</evidence>
<keyword evidence="3" id="KW-1185">Reference proteome</keyword>
<dbReference type="EMBL" id="FN649741">
    <property type="protein sequence ID" value="CBN79006.1"/>
    <property type="molecule type" value="Genomic_DNA"/>
</dbReference>
<gene>
    <name evidence="2" type="ORF">Esi_0165_0032</name>
</gene>
<feature type="compositionally biased region" description="Low complexity" evidence="1">
    <location>
        <begin position="685"/>
        <end position="697"/>
    </location>
</feature>
<feature type="compositionally biased region" description="Basic and acidic residues" evidence="1">
    <location>
        <begin position="302"/>
        <end position="314"/>
    </location>
</feature>
<proteinExistence type="predicted"/>
<feature type="compositionally biased region" description="Low complexity" evidence="1">
    <location>
        <begin position="660"/>
        <end position="670"/>
    </location>
</feature>
<feature type="region of interest" description="Disordered" evidence="1">
    <location>
        <begin position="206"/>
        <end position="252"/>
    </location>
</feature>